<dbReference type="Proteomes" id="UP000015104">
    <property type="component" value="Unassembled WGS sequence"/>
</dbReference>
<dbReference type="EMBL" id="CAEY01000424">
    <property type="status" value="NOT_ANNOTATED_CDS"/>
    <property type="molecule type" value="Genomic_DNA"/>
</dbReference>
<proteinExistence type="predicted"/>
<evidence type="ECO:0000313" key="2">
    <source>
        <dbReference type="Proteomes" id="UP000015104"/>
    </source>
</evidence>
<organism evidence="1 2">
    <name type="scientific">Tetranychus urticae</name>
    <name type="common">Two-spotted spider mite</name>
    <dbReference type="NCBI Taxonomy" id="32264"/>
    <lineage>
        <taxon>Eukaryota</taxon>
        <taxon>Metazoa</taxon>
        <taxon>Ecdysozoa</taxon>
        <taxon>Arthropoda</taxon>
        <taxon>Chelicerata</taxon>
        <taxon>Arachnida</taxon>
        <taxon>Acari</taxon>
        <taxon>Acariformes</taxon>
        <taxon>Trombidiformes</taxon>
        <taxon>Prostigmata</taxon>
        <taxon>Eleutherengona</taxon>
        <taxon>Raphignathae</taxon>
        <taxon>Tetranychoidea</taxon>
        <taxon>Tetranychidae</taxon>
        <taxon>Tetranychus</taxon>
    </lineage>
</organism>
<dbReference type="EnsemblMetazoa" id="tetur19g02580.1">
    <property type="protein sequence ID" value="tetur19g02580.1"/>
    <property type="gene ID" value="tetur19g02580"/>
</dbReference>
<protein>
    <submittedName>
        <fullName evidence="1">Uncharacterized protein</fullName>
    </submittedName>
</protein>
<dbReference type="AlphaFoldDB" id="T1KSB7"/>
<name>T1KSB7_TETUR</name>
<accession>T1KSB7</accession>
<keyword evidence="2" id="KW-1185">Reference proteome</keyword>
<reference evidence="1" key="2">
    <citation type="submission" date="2015-06" db="UniProtKB">
        <authorList>
            <consortium name="EnsemblMetazoa"/>
        </authorList>
    </citation>
    <scope>IDENTIFICATION</scope>
</reference>
<reference evidence="2" key="1">
    <citation type="submission" date="2011-08" db="EMBL/GenBank/DDBJ databases">
        <authorList>
            <person name="Rombauts S."/>
        </authorList>
    </citation>
    <scope>NUCLEOTIDE SEQUENCE</scope>
    <source>
        <strain evidence="2">London</strain>
    </source>
</reference>
<dbReference type="HOGENOM" id="CLU_2625165_0_0_1"/>
<evidence type="ECO:0000313" key="1">
    <source>
        <dbReference type="EnsemblMetazoa" id="tetur19g02580.1"/>
    </source>
</evidence>
<sequence length="78" mass="9232">MFESFSHNWVTNLANEFEKPFQHVLMSTNVSVKCSSSLTNYVEDLKQFKTEALQHKYNETNNKRNKGHFNLILFSIFE</sequence>